<dbReference type="EMBL" id="LK996017">
    <property type="protein sequence ID" value="CDX05142.1"/>
    <property type="molecule type" value="Genomic_DNA"/>
</dbReference>
<accession>A0A098B9V2</accession>
<dbReference type="GO" id="GO:0070063">
    <property type="term" value="F:RNA polymerase binding"/>
    <property type="evidence" value="ECO:0007669"/>
    <property type="project" value="InterPro"/>
</dbReference>
<dbReference type="EMBL" id="LOCK01000001">
    <property type="protein sequence ID" value="KTE93492.1"/>
    <property type="molecule type" value="Genomic_DNA"/>
</dbReference>
<dbReference type="GO" id="GO:0003677">
    <property type="term" value="F:DNA binding"/>
    <property type="evidence" value="ECO:0007669"/>
    <property type="project" value="InterPro"/>
</dbReference>
<evidence type="ECO:0000259" key="2">
    <source>
        <dbReference type="Pfam" id="PF14760"/>
    </source>
</evidence>
<dbReference type="PANTHER" id="PTHR30437">
    <property type="entry name" value="TRANSCRIPTION ELONGATION FACTOR GREA"/>
    <property type="match status" value="1"/>
</dbReference>
<dbReference type="SUPFAM" id="SSF54534">
    <property type="entry name" value="FKBP-like"/>
    <property type="match status" value="1"/>
</dbReference>
<dbReference type="Pfam" id="PF14760">
    <property type="entry name" value="Rnk_N"/>
    <property type="match status" value="1"/>
</dbReference>
<protein>
    <submittedName>
        <fullName evidence="3 4">Transcription elongation factor</fullName>
    </submittedName>
</protein>
<dbReference type="InterPro" id="IPR029462">
    <property type="entry name" value="Rnk_N"/>
</dbReference>
<keyword evidence="3" id="KW-0648">Protein biosynthesis</keyword>
<evidence type="ECO:0000313" key="4">
    <source>
        <dbReference type="EMBL" id="KTE93492.1"/>
    </source>
</evidence>
<feature type="domain" description="Regulator of nucleoside diphosphate kinase N-terminal" evidence="2">
    <location>
        <begin position="3"/>
        <end position="47"/>
    </location>
</feature>
<dbReference type="RefSeq" id="WP_018212014.1">
    <property type="nucleotide sequence ID" value="NZ_JAYFNZ010000051.1"/>
</dbReference>
<dbReference type="GO" id="GO:0006354">
    <property type="term" value="P:DNA-templated transcription elongation"/>
    <property type="evidence" value="ECO:0007669"/>
    <property type="project" value="TreeGrafter"/>
</dbReference>
<organism evidence="3">
    <name type="scientific">Desulfitobacterium hafniense</name>
    <name type="common">Desulfitobacterium frappieri</name>
    <dbReference type="NCBI Taxonomy" id="49338"/>
    <lineage>
        <taxon>Bacteria</taxon>
        <taxon>Bacillati</taxon>
        <taxon>Bacillota</taxon>
        <taxon>Clostridia</taxon>
        <taxon>Eubacteriales</taxon>
        <taxon>Desulfitobacteriaceae</taxon>
        <taxon>Desulfitobacterium</taxon>
    </lineage>
</organism>
<dbReference type="GO" id="GO:0032784">
    <property type="term" value="P:regulation of DNA-templated transcription elongation"/>
    <property type="evidence" value="ECO:0007669"/>
    <property type="project" value="InterPro"/>
</dbReference>
<dbReference type="GO" id="GO:0003746">
    <property type="term" value="F:translation elongation factor activity"/>
    <property type="evidence" value="ECO:0007669"/>
    <property type="project" value="UniProtKB-KW"/>
</dbReference>
<dbReference type="Pfam" id="PF01272">
    <property type="entry name" value="GreA_GreB"/>
    <property type="match status" value="1"/>
</dbReference>
<dbReference type="AlphaFoldDB" id="A0A098B9V2"/>
<dbReference type="InterPro" id="IPR036953">
    <property type="entry name" value="GreA/GreB_C_sf"/>
</dbReference>
<name>A0A098B9V2_DESHA</name>
<dbReference type="Gene3D" id="3.10.50.30">
    <property type="entry name" value="Transcription elongation factor, GreA/GreB, C-terminal domain"/>
    <property type="match status" value="1"/>
</dbReference>
<dbReference type="PANTHER" id="PTHR30437:SF5">
    <property type="entry name" value="REGULATOR OF NUCLEOSIDE DIPHOSPHATE KINASE"/>
    <property type="match status" value="1"/>
</dbReference>
<dbReference type="Proteomes" id="UP000054623">
    <property type="component" value="Unassembled WGS sequence"/>
</dbReference>
<proteinExistence type="predicted"/>
<dbReference type="PATRIC" id="fig|49338.4.peg.5658"/>
<evidence type="ECO:0000313" key="5">
    <source>
        <dbReference type="Proteomes" id="UP000054623"/>
    </source>
</evidence>
<reference evidence="3" key="1">
    <citation type="submission" date="2014-07" db="EMBL/GenBank/DDBJ databases">
        <authorList>
            <person name="Hornung V.Bastian."/>
        </authorList>
    </citation>
    <scope>NUCLEOTIDE SEQUENCE</scope>
    <source>
        <strain evidence="3">PCE-S</strain>
    </source>
</reference>
<evidence type="ECO:0000259" key="1">
    <source>
        <dbReference type="Pfam" id="PF01272"/>
    </source>
</evidence>
<dbReference type="NCBIfam" id="NF004396">
    <property type="entry name" value="PRK05753.1"/>
    <property type="match status" value="1"/>
</dbReference>
<dbReference type="OrthoDB" id="192847at2"/>
<reference evidence="4 5" key="2">
    <citation type="submission" date="2015-12" db="EMBL/GenBank/DDBJ databases">
        <title>Draft Genome Sequence of Desulfitobacterium hafniense Strain DH, a Sulfate-reducing Bacterium Isolated from Paddy Soils.</title>
        <authorList>
            <person name="Bao P."/>
            <person name="Zhang X."/>
            <person name="Li G."/>
        </authorList>
    </citation>
    <scope>NUCLEOTIDE SEQUENCE [LARGE SCALE GENOMIC DNA]</scope>
    <source>
        <strain evidence="4 5">DH</strain>
    </source>
</reference>
<keyword evidence="3" id="KW-0251">Elongation factor</keyword>
<gene>
    <name evidence="4" type="ORF">AT727_00620</name>
    <name evidence="3" type="ORF">DPCES_5256</name>
</gene>
<dbReference type="InterPro" id="IPR001437">
    <property type="entry name" value="Tscrpt_elong_fac_GreA/B_C"/>
</dbReference>
<sequence>MSRKISITAVDRERLLKLINKEREFGSAKNKDYLKDLEHELNGADVVPSEKIPENAITMNSRILLKDLETGEETVYTLVYPEDADLLEDKISILAPVGTAILGYLEGDIIDWKVPGGVVRFKVEKLLYQPEAAGDYHL</sequence>
<dbReference type="InterPro" id="IPR023459">
    <property type="entry name" value="Tscrpt_elong_fac_GreA/B_fam"/>
</dbReference>
<evidence type="ECO:0000313" key="3">
    <source>
        <dbReference type="EMBL" id="CDX05142.1"/>
    </source>
</evidence>
<feature type="domain" description="Transcription elongation factor GreA/GreB C-terminal" evidence="1">
    <location>
        <begin position="53"/>
        <end position="126"/>
    </location>
</feature>